<dbReference type="GeneID" id="65115440"/>
<evidence type="ECO:0000313" key="1">
    <source>
        <dbReference type="EMBL" id="AXN58484.1"/>
    </source>
</evidence>
<accession>A0A346FKH9</accession>
<dbReference type="EMBL" id="MH629685">
    <property type="protein sequence ID" value="AXN58484.1"/>
    <property type="molecule type" value="Genomic_DNA"/>
</dbReference>
<reference evidence="1" key="1">
    <citation type="submission" date="2018-07" db="EMBL/GenBank/DDBJ databases">
        <title>Complete genome sequence of the cyanophage S-PRM1 isolated from Singapore coastal waters.</title>
        <authorList>
            <person name="Chenard C."/>
            <person name="Kolundzija S."/>
            <person name="Lauro F.M."/>
        </authorList>
    </citation>
    <scope>NUCLEOTIDE SEQUENCE [LARGE SCALE GENOMIC DNA]</scope>
</reference>
<dbReference type="Proteomes" id="UP000259950">
    <property type="component" value="Segment"/>
</dbReference>
<dbReference type="KEGG" id="vg:65115440"/>
<sequence length="70" mass="7504">MAKFLVPLAIKVIDAAVDAIPENLDDLIKRFLIGLAKKAVSRTDNTVDDQLVAALEAALFPEAINPSLES</sequence>
<keyword evidence="2" id="KW-1185">Reference proteome</keyword>
<dbReference type="RefSeq" id="YP_010097773.1">
    <property type="nucleotide sequence ID" value="NC_055761.1"/>
</dbReference>
<organism evidence="1">
    <name type="scientific">Synechococcus virus S-PRM1</name>
    <dbReference type="NCBI Taxonomy" id="2100130"/>
    <lineage>
        <taxon>Viruses</taxon>
        <taxon>Duplodnaviria</taxon>
        <taxon>Heunggongvirae</taxon>
        <taxon>Uroviricota</taxon>
        <taxon>Caudoviricetes</taxon>
        <taxon>Pantevenvirales</taxon>
        <taxon>Kyanoviridae</taxon>
        <taxon>Makelovirus</taxon>
        <taxon>Makelovirus prm1</taxon>
    </lineage>
</organism>
<proteinExistence type="predicted"/>
<name>A0A346FKH9_9CAUD</name>
<protein>
    <submittedName>
        <fullName evidence="1">Uncharacterized protein</fullName>
    </submittedName>
</protein>
<evidence type="ECO:0000313" key="2">
    <source>
        <dbReference type="Proteomes" id="UP000259950"/>
    </source>
</evidence>